<accession>A0A265URQ1</accession>
<comment type="caution">
    <text evidence="1">The sequence shown here is derived from an EMBL/GenBank/DDBJ whole genome shotgun (WGS) entry which is preliminary data.</text>
</comment>
<proteinExistence type="predicted"/>
<dbReference type="AlphaFoldDB" id="A0A265URQ1"/>
<keyword evidence="2" id="KW-1185">Reference proteome</keyword>
<reference evidence="1 2" key="1">
    <citation type="submission" date="2017-05" db="EMBL/GenBank/DDBJ databases">
        <title>The draft genome sequence of Idiomarina salinarum WNB302.</title>
        <authorList>
            <person name="Sun Y."/>
            <person name="Chen B."/>
            <person name="Du Z."/>
        </authorList>
    </citation>
    <scope>NUCLEOTIDE SEQUENCE [LARGE SCALE GENOMIC DNA]</scope>
    <source>
        <strain evidence="1 2">WNB302</strain>
    </source>
</reference>
<evidence type="ECO:0008006" key="3">
    <source>
        <dbReference type="Google" id="ProtNLM"/>
    </source>
</evidence>
<dbReference type="EMBL" id="NGJN01000005">
    <property type="protein sequence ID" value="OZV67988.1"/>
    <property type="molecule type" value="Genomic_DNA"/>
</dbReference>
<organism evidence="1 2">
    <name type="scientific">Winogradskyella aurantia</name>
    <dbReference type="NCBI Taxonomy" id="1915063"/>
    <lineage>
        <taxon>Bacteria</taxon>
        <taxon>Pseudomonadati</taxon>
        <taxon>Bacteroidota</taxon>
        <taxon>Flavobacteriia</taxon>
        <taxon>Flavobacteriales</taxon>
        <taxon>Flavobacteriaceae</taxon>
        <taxon>Winogradskyella</taxon>
    </lineage>
</organism>
<dbReference type="InterPro" id="IPR007433">
    <property type="entry name" value="DUF481"/>
</dbReference>
<sequence>MNKFYVLIFLFFNIHYLSFGQDDTLKLNNGDVIVGDLKSMEKGVLIIEPTYSDADFKIKWNDIVEVIALKRYLITLSDGQRINGTFRSEGKGKILIDNEDGEDLTVNQSDVVNIKSVDSGFLSRLYANIDFGFSLTKANNQRQLNSNLRMGYVADRWSTEVYYNSLLTTQDNVTDIQRNDAGLGFIYFLPRDWNLGANLIFLSNTEQSLELRTTGKVGVGNYVIRTNSSYWNISAGVAFNKETFSSVFNPDDGTTTQAPGRNSMEAFIGTELNLYDIGDLNLLTNVIVYPTIVSASNVKSGRVRTDFRFDAVYDDIFIEDFYIRAGFTLNYDNRPVEAGKEVDYIFTTGFGWKW</sequence>
<gene>
    <name evidence="1" type="ORF">CA834_10065</name>
</gene>
<protein>
    <recommendedName>
        <fullName evidence="3">DUF481 domain-containing protein</fullName>
    </recommendedName>
</protein>
<name>A0A265URQ1_9FLAO</name>
<dbReference type="Pfam" id="PF04338">
    <property type="entry name" value="DUF481"/>
    <property type="match status" value="1"/>
</dbReference>
<dbReference type="OrthoDB" id="1117610at2"/>
<evidence type="ECO:0000313" key="1">
    <source>
        <dbReference type="EMBL" id="OZV67988.1"/>
    </source>
</evidence>
<evidence type="ECO:0000313" key="2">
    <source>
        <dbReference type="Proteomes" id="UP000216840"/>
    </source>
</evidence>
<dbReference type="Proteomes" id="UP000216840">
    <property type="component" value="Unassembled WGS sequence"/>
</dbReference>